<dbReference type="SMART" id="SM00116">
    <property type="entry name" value="CBS"/>
    <property type="match status" value="2"/>
</dbReference>
<feature type="region of interest" description="Disordered" evidence="3">
    <location>
        <begin position="1"/>
        <end position="20"/>
    </location>
</feature>
<dbReference type="PANTHER" id="PTHR43080:SF2">
    <property type="entry name" value="CBS DOMAIN-CONTAINING PROTEIN"/>
    <property type="match status" value="1"/>
</dbReference>
<dbReference type="SUPFAM" id="SSF54631">
    <property type="entry name" value="CBS-domain pair"/>
    <property type="match status" value="1"/>
</dbReference>
<evidence type="ECO:0000313" key="5">
    <source>
        <dbReference type="EMBL" id="AKU90548.1"/>
    </source>
</evidence>
<dbReference type="AlphaFoldDB" id="A0A0K1PAI2"/>
<dbReference type="InterPro" id="IPR000644">
    <property type="entry name" value="CBS_dom"/>
</dbReference>
<dbReference type="Pfam" id="PF00571">
    <property type="entry name" value="CBS"/>
    <property type="match status" value="2"/>
</dbReference>
<dbReference type="CDD" id="cd04622">
    <property type="entry name" value="CBS_pair_HRP1_like"/>
    <property type="match status" value="1"/>
</dbReference>
<evidence type="ECO:0000256" key="3">
    <source>
        <dbReference type="SAM" id="MobiDB-lite"/>
    </source>
</evidence>
<evidence type="ECO:0000256" key="1">
    <source>
        <dbReference type="ARBA" id="ARBA00023122"/>
    </source>
</evidence>
<dbReference type="RefSeq" id="WP_157370467.1">
    <property type="nucleotide sequence ID" value="NZ_CP012332.1"/>
</dbReference>
<dbReference type="PROSITE" id="PS51371">
    <property type="entry name" value="CBS"/>
    <property type="match status" value="2"/>
</dbReference>
<proteinExistence type="predicted"/>
<protein>
    <submittedName>
        <fullName evidence="5">CBS domain protein</fullName>
    </submittedName>
</protein>
<dbReference type="STRING" id="1391653.AKJ08_0935"/>
<organism evidence="5 6">
    <name type="scientific">Vulgatibacter incomptus</name>
    <dbReference type="NCBI Taxonomy" id="1391653"/>
    <lineage>
        <taxon>Bacteria</taxon>
        <taxon>Pseudomonadati</taxon>
        <taxon>Myxococcota</taxon>
        <taxon>Myxococcia</taxon>
        <taxon>Myxococcales</taxon>
        <taxon>Cystobacterineae</taxon>
        <taxon>Vulgatibacteraceae</taxon>
        <taxon>Vulgatibacter</taxon>
    </lineage>
</organism>
<reference evidence="5 6" key="1">
    <citation type="submission" date="2015-08" db="EMBL/GenBank/DDBJ databases">
        <authorList>
            <person name="Babu N.S."/>
            <person name="Beckwith C.J."/>
            <person name="Beseler K.G."/>
            <person name="Brison A."/>
            <person name="Carone J.V."/>
            <person name="Caskin T.P."/>
            <person name="Diamond M."/>
            <person name="Durham M.E."/>
            <person name="Foxe J.M."/>
            <person name="Go M."/>
            <person name="Henderson B.A."/>
            <person name="Jones I.B."/>
            <person name="McGettigan J.A."/>
            <person name="Micheletti S.J."/>
            <person name="Nasrallah M.E."/>
            <person name="Ortiz D."/>
            <person name="Piller C.R."/>
            <person name="Privatt S.R."/>
            <person name="Schneider S.L."/>
            <person name="Sharp S."/>
            <person name="Smith T.C."/>
            <person name="Stanton J.D."/>
            <person name="Ullery H.E."/>
            <person name="Wilson R.J."/>
            <person name="Serrano M.G."/>
            <person name="Buck G."/>
            <person name="Lee V."/>
            <person name="Wang Y."/>
            <person name="Carvalho R."/>
            <person name="Voegtly L."/>
            <person name="Shi R."/>
            <person name="Duckworth R."/>
            <person name="Johnson A."/>
            <person name="Loviza R."/>
            <person name="Walstead R."/>
            <person name="Shah Z."/>
            <person name="Kiflezghi M."/>
            <person name="Wade K."/>
            <person name="Ball S.L."/>
            <person name="Bradley K.W."/>
            <person name="Asai D.J."/>
            <person name="Bowman C.A."/>
            <person name="Russell D.A."/>
            <person name="Pope W.H."/>
            <person name="Jacobs-Sera D."/>
            <person name="Hendrix R.W."/>
            <person name="Hatfull G.F."/>
        </authorList>
    </citation>
    <scope>NUCLEOTIDE SEQUENCE [LARGE SCALE GENOMIC DNA]</scope>
    <source>
        <strain evidence="5 6">DSM 27710</strain>
    </source>
</reference>
<evidence type="ECO:0000313" key="6">
    <source>
        <dbReference type="Proteomes" id="UP000055590"/>
    </source>
</evidence>
<dbReference type="OrthoDB" id="9802114at2"/>
<dbReference type="PATRIC" id="fig|1391653.3.peg.958"/>
<name>A0A0K1PAI2_9BACT</name>
<feature type="domain" description="CBS" evidence="4">
    <location>
        <begin position="347"/>
        <end position="405"/>
    </location>
</feature>
<feature type="compositionally biased region" description="Gly residues" evidence="3">
    <location>
        <begin position="100"/>
        <end position="113"/>
    </location>
</feature>
<dbReference type="Gene3D" id="3.10.580.10">
    <property type="entry name" value="CBS-domain"/>
    <property type="match status" value="1"/>
</dbReference>
<dbReference type="PANTHER" id="PTHR43080">
    <property type="entry name" value="CBS DOMAIN-CONTAINING PROTEIN CBSX3, MITOCHONDRIAL"/>
    <property type="match status" value="1"/>
</dbReference>
<dbReference type="InterPro" id="IPR051257">
    <property type="entry name" value="Diverse_CBS-Domain"/>
</dbReference>
<accession>A0A0K1PAI2</accession>
<feature type="region of interest" description="Disordered" evidence="3">
    <location>
        <begin position="98"/>
        <end position="120"/>
    </location>
</feature>
<evidence type="ECO:0000256" key="2">
    <source>
        <dbReference type="PROSITE-ProRule" id="PRU00703"/>
    </source>
</evidence>
<keyword evidence="6" id="KW-1185">Reference proteome</keyword>
<keyword evidence="1 2" id="KW-0129">CBS domain</keyword>
<dbReference type="Proteomes" id="UP000055590">
    <property type="component" value="Chromosome"/>
</dbReference>
<feature type="domain" description="CBS" evidence="4">
    <location>
        <begin position="282"/>
        <end position="339"/>
    </location>
</feature>
<evidence type="ECO:0000259" key="4">
    <source>
        <dbReference type="PROSITE" id="PS51371"/>
    </source>
</evidence>
<sequence>MNEPEMARGIPGWRSWGPDQIRWDMDRRTDRDQIDRRHMWGESERRAYEGYGEEGESPPWFEREGPGRWSGYDPYEMAETPWRGRFWPPRYGYGRFEGEGPSGGRRFGRGEGSWGERFGRGRGGGEGPWFARGRWGHGYGPAGRYGYGAAPYGRYGYEGEGPWAGRYAGRAEGPWGYRPRWFRGSEIPPGWGYGGYGAGEYGGSYGGMGPGPAGSYPAAGSSGGLSGTGSMLGSVGLSSGWESERMGVRPSGYGFREFKEARARGTRPSRWEHEGPTVRDLMSRDPKIVRPEDPARDAARMMREQDAGIVPVVLDGRVLGVITDRDLTVRILAEGRDPSMVKCREVMTSDVQVASPEDRLFDAVRIMGEENVRRLPVVGRDGRLQGILSMTDIAREAEMDYALQEALEQIASRRSFWSRW</sequence>
<dbReference type="EMBL" id="CP012332">
    <property type="protein sequence ID" value="AKU90548.1"/>
    <property type="molecule type" value="Genomic_DNA"/>
</dbReference>
<gene>
    <name evidence="5" type="ORF">AKJ08_0935</name>
</gene>
<dbReference type="KEGG" id="vin:AKJ08_0935"/>
<dbReference type="InterPro" id="IPR046342">
    <property type="entry name" value="CBS_dom_sf"/>
</dbReference>